<dbReference type="InterPro" id="IPR021235">
    <property type="entry name" value="DUF2637"/>
</dbReference>
<gene>
    <name evidence="3" type="ORF">C7C46_09655</name>
</gene>
<dbReference type="Proteomes" id="UP000248039">
    <property type="component" value="Unassembled WGS sequence"/>
</dbReference>
<feature type="compositionally biased region" description="Pro residues" evidence="1">
    <location>
        <begin position="150"/>
        <end position="159"/>
    </location>
</feature>
<protein>
    <recommendedName>
        <fullName evidence="5">DUF2637 domain-containing protein</fullName>
    </recommendedName>
</protein>
<feature type="compositionally biased region" description="Acidic residues" evidence="1">
    <location>
        <begin position="170"/>
        <end position="184"/>
    </location>
</feature>
<sequence length="305" mass="32648">MTPTTTDRDALTADLTVGILGVCAFAVSFTHVVQTATEAGQTGWVAYAIAVSVELMALGAVAEIRRRKRHDQPARWPRGVLVLGVAMSLAANLAVARPTPWGYVMAAWPSLAFLAAAGIIESRPSGQRADPALPRPADADTPEHQDVAADPPPTAPLPAQPDDRSRTEDPVEAADETAADEPDEQPATKPLTERPSKLRVITDLLAAMRADPDWRPDYDELTTTTGYSRSWCEKRVSDARTLHGGTESGPTQEPPVHTGDPQPRTPIRTARDADDQPLPPTSLPAPNPYEEPAHEHHPPHTAAAA</sequence>
<feature type="region of interest" description="Disordered" evidence="1">
    <location>
        <begin position="124"/>
        <end position="305"/>
    </location>
</feature>
<dbReference type="RefSeq" id="WP_110667821.1">
    <property type="nucleotide sequence ID" value="NZ_PYBW01000030.1"/>
</dbReference>
<feature type="transmembrane region" description="Helical" evidence="2">
    <location>
        <begin position="44"/>
        <end position="64"/>
    </location>
</feature>
<accession>A0A2V4NDL2</accession>
<evidence type="ECO:0008006" key="5">
    <source>
        <dbReference type="Google" id="ProtNLM"/>
    </source>
</evidence>
<dbReference type="Pfam" id="PF10935">
    <property type="entry name" value="DUF2637"/>
    <property type="match status" value="1"/>
</dbReference>
<proteinExistence type="predicted"/>
<dbReference type="AlphaFoldDB" id="A0A2V4NDL2"/>
<comment type="caution">
    <text evidence="3">The sequence shown here is derived from an EMBL/GenBank/DDBJ whole genome shotgun (WGS) entry which is preliminary data.</text>
</comment>
<keyword evidence="2" id="KW-1133">Transmembrane helix</keyword>
<feature type="compositionally biased region" description="Basic and acidic residues" evidence="1">
    <location>
        <begin position="137"/>
        <end position="147"/>
    </location>
</feature>
<evidence type="ECO:0000256" key="2">
    <source>
        <dbReference type="SAM" id="Phobius"/>
    </source>
</evidence>
<evidence type="ECO:0000256" key="1">
    <source>
        <dbReference type="SAM" id="MobiDB-lite"/>
    </source>
</evidence>
<reference evidence="3 4" key="1">
    <citation type="submission" date="2018-03" db="EMBL/GenBank/DDBJ databases">
        <title>Bioinformatic expansion and discovery of thiopeptide antibiotics.</title>
        <authorList>
            <person name="Schwalen C.J."/>
            <person name="Hudson G.A."/>
            <person name="Mitchell D.A."/>
        </authorList>
    </citation>
    <scope>NUCLEOTIDE SEQUENCE [LARGE SCALE GENOMIC DNA]</scope>
    <source>
        <strain evidence="3 4">ATCC 21389</strain>
    </source>
</reference>
<evidence type="ECO:0000313" key="4">
    <source>
        <dbReference type="Proteomes" id="UP000248039"/>
    </source>
</evidence>
<keyword evidence="2" id="KW-0472">Membrane</keyword>
<dbReference type="EMBL" id="PYBW01000030">
    <property type="protein sequence ID" value="PYC82617.1"/>
    <property type="molecule type" value="Genomic_DNA"/>
</dbReference>
<feature type="transmembrane region" description="Helical" evidence="2">
    <location>
        <begin position="101"/>
        <end position="120"/>
    </location>
</feature>
<keyword evidence="4" id="KW-1185">Reference proteome</keyword>
<feature type="compositionally biased region" description="Pro residues" evidence="1">
    <location>
        <begin position="277"/>
        <end position="289"/>
    </location>
</feature>
<feature type="transmembrane region" description="Helical" evidence="2">
    <location>
        <begin position="76"/>
        <end position="95"/>
    </location>
</feature>
<keyword evidence="2" id="KW-0812">Transmembrane</keyword>
<organism evidence="3 4">
    <name type="scientific">Streptomyces tateyamensis</name>
    <dbReference type="NCBI Taxonomy" id="565073"/>
    <lineage>
        <taxon>Bacteria</taxon>
        <taxon>Bacillati</taxon>
        <taxon>Actinomycetota</taxon>
        <taxon>Actinomycetes</taxon>
        <taxon>Kitasatosporales</taxon>
        <taxon>Streptomycetaceae</taxon>
        <taxon>Streptomyces</taxon>
    </lineage>
</organism>
<evidence type="ECO:0000313" key="3">
    <source>
        <dbReference type="EMBL" id="PYC82617.1"/>
    </source>
</evidence>
<feature type="transmembrane region" description="Helical" evidence="2">
    <location>
        <begin position="12"/>
        <end position="32"/>
    </location>
</feature>
<feature type="compositionally biased region" description="Basic and acidic residues" evidence="1">
    <location>
        <begin position="231"/>
        <end position="241"/>
    </location>
</feature>
<name>A0A2V4NDL2_9ACTN</name>